<protein>
    <recommendedName>
        <fullName evidence="4">O-methyltransferase C-terminal domain-containing protein</fullName>
    </recommendedName>
</protein>
<proteinExistence type="predicted"/>
<dbReference type="EMBL" id="JAKNSF020000028">
    <property type="protein sequence ID" value="KAK7729765.1"/>
    <property type="molecule type" value="Genomic_DNA"/>
</dbReference>
<keyword evidence="6" id="KW-1185">Reference proteome</keyword>
<keyword evidence="1" id="KW-0489">Methyltransferase</keyword>
<feature type="domain" description="O-methyltransferase C-terminal" evidence="4">
    <location>
        <begin position="107"/>
        <end position="257"/>
    </location>
</feature>
<evidence type="ECO:0000256" key="3">
    <source>
        <dbReference type="ARBA" id="ARBA00022691"/>
    </source>
</evidence>
<organism evidence="5 6">
    <name type="scientific">Diaporthe eres</name>
    <name type="common">Phomopsis oblonga</name>
    <dbReference type="NCBI Taxonomy" id="83184"/>
    <lineage>
        <taxon>Eukaryota</taxon>
        <taxon>Fungi</taxon>
        <taxon>Dikarya</taxon>
        <taxon>Ascomycota</taxon>
        <taxon>Pezizomycotina</taxon>
        <taxon>Sordariomycetes</taxon>
        <taxon>Sordariomycetidae</taxon>
        <taxon>Diaporthales</taxon>
        <taxon>Diaporthaceae</taxon>
        <taxon>Diaporthe</taxon>
        <taxon>Diaporthe eres species complex</taxon>
    </lineage>
</organism>
<comment type="caution">
    <text evidence="5">The sequence shown here is derived from an EMBL/GenBank/DDBJ whole genome shotgun (WGS) entry which is preliminary data.</text>
</comment>
<accession>A0ABR1P967</accession>
<gene>
    <name evidence="5" type="ORF">SLS63_006146</name>
</gene>
<dbReference type="InterPro" id="IPR036388">
    <property type="entry name" value="WH-like_DNA-bd_sf"/>
</dbReference>
<evidence type="ECO:0000256" key="2">
    <source>
        <dbReference type="ARBA" id="ARBA00022679"/>
    </source>
</evidence>
<evidence type="ECO:0000313" key="6">
    <source>
        <dbReference type="Proteomes" id="UP001430848"/>
    </source>
</evidence>
<dbReference type="SUPFAM" id="SSF46785">
    <property type="entry name" value="Winged helix' DNA-binding domain"/>
    <property type="match status" value="1"/>
</dbReference>
<keyword evidence="2" id="KW-0808">Transferase</keyword>
<evidence type="ECO:0000313" key="5">
    <source>
        <dbReference type="EMBL" id="KAK7729765.1"/>
    </source>
</evidence>
<sequence>MYRYDIPRRFPVGEAISTTELAQRCNANEDALARLVQHAVTKRFLAQPEAGVVAHTAFSAMMAAQPAISDFVGYVCEDLRPAAASIPDALAKWPGPPWLPNQTGHNLATGTTGTFWDSLASEPARSRRFASSMSLMQRMPGWQPAAAVEVFDWGALSPDAVVVDVGGGDGSFAVALAERFPALKHIIVQDVADVIERSRAAVPESLRGIITPLVADFFEPQTVEGAAIYVLRKVLHDWSDEFAIRILQQLVPALKPGAPLRGQDLAMMALFNSKERTREQWTDLIRRADQRFVIESVTRIPPGPLALIVVVWE</sequence>
<dbReference type="Proteomes" id="UP001430848">
    <property type="component" value="Unassembled WGS sequence"/>
</dbReference>
<dbReference type="InterPro" id="IPR029063">
    <property type="entry name" value="SAM-dependent_MTases_sf"/>
</dbReference>
<name>A0ABR1P967_DIAER</name>
<dbReference type="PANTHER" id="PTHR43712:SF12">
    <property type="entry name" value="STERIGMATOCYSTIN 8-O-METHYLTRANSFERASE"/>
    <property type="match status" value="1"/>
</dbReference>
<dbReference type="InterPro" id="IPR036390">
    <property type="entry name" value="WH_DNA-bd_sf"/>
</dbReference>
<dbReference type="SUPFAM" id="SSF53335">
    <property type="entry name" value="S-adenosyl-L-methionine-dependent methyltransferases"/>
    <property type="match status" value="1"/>
</dbReference>
<dbReference type="InterPro" id="IPR016461">
    <property type="entry name" value="COMT-like"/>
</dbReference>
<reference evidence="5 6" key="1">
    <citation type="submission" date="2024-02" db="EMBL/GenBank/DDBJ databases">
        <title>De novo assembly and annotation of 12 fungi associated with fruit tree decline syndrome in Ontario, Canada.</title>
        <authorList>
            <person name="Sulman M."/>
            <person name="Ellouze W."/>
            <person name="Ilyukhin E."/>
        </authorList>
    </citation>
    <scope>NUCLEOTIDE SEQUENCE [LARGE SCALE GENOMIC DNA]</scope>
    <source>
        <strain evidence="5 6">M169</strain>
    </source>
</reference>
<dbReference type="Pfam" id="PF00891">
    <property type="entry name" value="Methyltransf_2"/>
    <property type="match status" value="1"/>
</dbReference>
<dbReference type="Gene3D" id="3.40.50.150">
    <property type="entry name" value="Vaccinia Virus protein VP39"/>
    <property type="match status" value="1"/>
</dbReference>
<keyword evidence="3" id="KW-0949">S-adenosyl-L-methionine</keyword>
<evidence type="ECO:0000259" key="4">
    <source>
        <dbReference type="Pfam" id="PF00891"/>
    </source>
</evidence>
<dbReference type="PANTHER" id="PTHR43712">
    <property type="entry name" value="PUTATIVE (AFU_ORTHOLOGUE AFUA_4G14580)-RELATED"/>
    <property type="match status" value="1"/>
</dbReference>
<dbReference type="PROSITE" id="PS51683">
    <property type="entry name" value="SAM_OMT_II"/>
    <property type="match status" value="1"/>
</dbReference>
<dbReference type="Gene3D" id="1.10.10.10">
    <property type="entry name" value="Winged helix-like DNA-binding domain superfamily/Winged helix DNA-binding domain"/>
    <property type="match status" value="1"/>
</dbReference>
<evidence type="ECO:0000256" key="1">
    <source>
        <dbReference type="ARBA" id="ARBA00022603"/>
    </source>
</evidence>
<dbReference type="InterPro" id="IPR001077">
    <property type="entry name" value="COMT_C"/>
</dbReference>